<keyword evidence="2" id="KW-1185">Reference proteome</keyword>
<dbReference type="EMBL" id="WNYA01018309">
    <property type="protein sequence ID" value="KAG8538829.1"/>
    <property type="molecule type" value="Genomic_DNA"/>
</dbReference>
<reference evidence="1" key="1">
    <citation type="thesis" date="2020" institute="ProQuest LLC" country="789 East Eisenhower Parkway, Ann Arbor, MI, USA">
        <title>Comparative Genomics and Chromosome Evolution.</title>
        <authorList>
            <person name="Mudd A.B."/>
        </authorList>
    </citation>
    <scope>NUCLEOTIDE SEQUENCE</scope>
    <source>
        <strain evidence="1">237g6f4</strain>
        <tissue evidence="1">Blood</tissue>
    </source>
</reference>
<accession>A0AAV6YUF3</accession>
<proteinExistence type="predicted"/>
<protein>
    <submittedName>
        <fullName evidence="1">Uncharacterized protein</fullName>
    </submittedName>
</protein>
<name>A0AAV6YUF3_ENGPU</name>
<organism evidence="1 2">
    <name type="scientific">Engystomops pustulosus</name>
    <name type="common">Tungara frog</name>
    <name type="synonym">Physalaemus pustulosus</name>
    <dbReference type="NCBI Taxonomy" id="76066"/>
    <lineage>
        <taxon>Eukaryota</taxon>
        <taxon>Metazoa</taxon>
        <taxon>Chordata</taxon>
        <taxon>Craniata</taxon>
        <taxon>Vertebrata</taxon>
        <taxon>Euteleostomi</taxon>
        <taxon>Amphibia</taxon>
        <taxon>Batrachia</taxon>
        <taxon>Anura</taxon>
        <taxon>Neobatrachia</taxon>
        <taxon>Hyloidea</taxon>
        <taxon>Leptodactylidae</taxon>
        <taxon>Leiuperinae</taxon>
        <taxon>Engystomops</taxon>
    </lineage>
</organism>
<evidence type="ECO:0000313" key="1">
    <source>
        <dbReference type="EMBL" id="KAG8538829.1"/>
    </source>
</evidence>
<gene>
    <name evidence="1" type="ORF">GDO81_022008</name>
</gene>
<dbReference type="AlphaFoldDB" id="A0AAV6YUF3"/>
<evidence type="ECO:0000313" key="2">
    <source>
        <dbReference type="Proteomes" id="UP000824782"/>
    </source>
</evidence>
<dbReference type="Proteomes" id="UP000824782">
    <property type="component" value="Unassembled WGS sequence"/>
</dbReference>
<comment type="caution">
    <text evidence="1">The sequence shown here is derived from an EMBL/GenBank/DDBJ whole genome shotgun (WGS) entry which is preliminary data.</text>
</comment>
<sequence length="68" mass="8040">MEIVNFLFIYHYKNGYRVSLASFLIGPLQIQWLPLGWKVDASIFEFLKFGTLNVKLGMLERSQYFTFV</sequence>